<keyword evidence="4" id="KW-1185">Reference proteome</keyword>
<sequence>MAGTADIDLGTDQRKQELESAFVGAMDAADTYVNSYEQLHGRLKEAFFELARARYAMGVHSVSPAQFSSQLEASKRVRFGNHGAETSLLILEEDQESAGLRRRSLSLNNKQSQVEEEFEKIGPSTPRRQSAQRQYQGKDSLIASLEEKYVTSQCESEALDNSSSTESLEQLPQEPLNMLGGMVSPHLVQAKGLFAAAVRDAVSTVNARCCMAQAITIYAELQSSARPPTTKPG</sequence>
<evidence type="ECO:0000256" key="2">
    <source>
        <dbReference type="SAM" id="MobiDB-lite"/>
    </source>
</evidence>
<dbReference type="EMBL" id="CAXHTA020000012">
    <property type="protein sequence ID" value="CAL5225482.1"/>
    <property type="molecule type" value="Genomic_DNA"/>
</dbReference>
<feature type="region of interest" description="Disordered" evidence="2">
    <location>
        <begin position="114"/>
        <end position="137"/>
    </location>
</feature>
<reference evidence="3 4" key="1">
    <citation type="submission" date="2024-06" db="EMBL/GenBank/DDBJ databases">
        <authorList>
            <person name="Kraege A."/>
            <person name="Thomma B."/>
        </authorList>
    </citation>
    <scope>NUCLEOTIDE SEQUENCE [LARGE SCALE GENOMIC DNA]</scope>
</reference>
<dbReference type="InterPro" id="IPR040357">
    <property type="entry name" value="Vma22/CCDC115"/>
</dbReference>
<accession>A0ABP1G6S3</accession>
<protein>
    <recommendedName>
        <fullName evidence="1">Vacuolar ATPase assembly protein VMA22</fullName>
    </recommendedName>
</protein>
<comment type="caution">
    <text evidence="3">The sequence shown here is derived from an EMBL/GenBank/DDBJ whole genome shotgun (WGS) entry which is preliminary data.</text>
</comment>
<organism evidence="3 4">
    <name type="scientific">Coccomyxa viridis</name>
    <dbReference type="NCBI Taxonomy" id="1274662"/>
    <lineage>
        <taxon>Eukaryota</taxon>
        <taxon>Viridiplantae</taxon>
        <taxon>Chlorophyta</taxon>
        <taxon>core chlorophytes</taxon>
        <taxon>Trebouxiophyceae</taxon>
        <taxon>Trebouxiophyceae incertae sedis</taxon>
        <taxon>Coccomyxaceae</taxon>
        <taxon>Coccomyxa</taxon>
    </lineage>
</organism>
<dbReference type="PANTHER" id="PTHR31996:SF2">
    <property type="entry name" value="COILED-COIL DOMAIN-CONTAINING PROTEIN 115"/>
    <property type="match status" value="1"/>
</dbReference>
<dbReference type="Proteomes" id="UP001497392">
    <property type="component" value="Unassembled WGS sequence"/>
</dbReference>
<gene>
    <name evidence="3" type="primary">g8307</name>
    <name evidence="3" type="ORF">VP750_LOCUS7141</name>
</gene>
<proteinExistence type="predicted"/>
<dbReference type="PANTHER" id="PTHR31996">
    <property type="entry name" value="COILED-COIL DOMAIN-CONTAINING PROTEIN 115"/>
    <property type="match status" value="1"/>
</dbReference>
<name>A0ABP1G6S3_9CHLO</name>
<evidence type="ECO:0000313" key="4">
    <source>
        <dbReference type="Proteomes" id="UP001497392"/>
    </source>
</evidence>
<evidence type="ECO:0000313" key="3">
    <source>
        <dbReference type="EMBL" id="CAL5225482.1"/>
    </source>
</evidence>
<evidence type="ECO:0000256" key="1">
    <source>
        <dbReference type="ARBA" id="ARBA00093634"/>
    </source>
</evidence>
<feature type="compositionally biased region" description="Polar residues" evidence="2">
    <location>
        <begin position="126"/>
        <end position="137"/>
    </location>
</feature>